<dbReference type="PRINTS" id="PR00095">
    <property type="entry name" value="ANTSNTHASEI"/>
</dbReference>
<feature type="domain" description="Chorismate-utilising enzyme C-terminal" evidence="1">
    <location>
        <begin position="214"/>
        <end position="467"/>
    </location>
</feature>
<dbReference type="Pfam" id="PF00425">
    <property type="entry name" value="Chorismate_bind"/>
    <property type="match status" value="1"/>
</dbReference>
<dbReference type="InterPro" id="IPR005801">
    <property type="entry name" value="ADC_synthase"/>
</dbReference>
<dbReference type="PANTHER" id="PTHR11236">
    <property type="entry name" value="AMINOBENZOATE/ANTHRANILATE SYNTHASE"/>
    <property type="match status" value="1"/>
</dbReference>
<organism evidence="3 4">
    <name type="scientific">Bacillus thermozeamaize</name>
    <dbReference type="NCBI Taxonomy" id="230954"/>
    <lineage>
        <taxon>Bacteria</taxon>
        <taxon>Bacillati</taxon>
        <taxon>Bacillota</taxon>
        <taxon>Bacilli</taxon>
        <taxon>Bacillales</taxon>
        <taxon>Bacillaceae</taxon>
        <taxon>Bacillus</taxon>
    </lineage>
</organism>
<dbReference type="Proteomes" id="UP000196475">
    <property type="component" value="Unassembled WGS sequence"/>
</dbReference>
<dbReference type="EMBL" id="LZRT01000060">
    <property type="protein sequence ID" value="OUM88558.1"/>
    <property type="molecule type" value="Genomic_DNA"/>
</dbReference>
<accession>A0A1Y3PTU0</accession>
<feature type="domain" description="Anthranilate synthase component I N-terminal" evidence="2">
    <location>
        <begin position="19"/>
        <end position="147"/>
    </location>
</feature>
<dbReference type="GO" id="GO:0000162">
    <property type="term" value="P:L-tryptophan biosynthetic process"/>
    <property type="evidence" value="ECO:0007669"/>
    <property type="project" value="TreeGrafter"/>
</dbReference>
<dbReference type="InterPro" id="IPR015890">
    <property type="entry name" value="Chorismate_C"/>
</dbReference>
<evidence type="ECO:0000313" key="4">
    <source>
        <dbReference type="Proteomes" id="UP000196475"/>
    </source>
</evidence>
<evidence type="ECO:0000313" key="3">
    <source>
        <dbReference type="EMBL" id="OUM88558.1"/>
    </source>
</evidence>
<dbReference type="InterPro" id="IPR019999">
    <property type="entry name" value="Anth_synth_I-like"/>
</dbReference>
<dbReference type="InterPro" id="IPR006805">
    <property type="entry name" value="Anth_synth_I_N"/>
</dbReference>
<evidence type="ECO:0000259" key="1">
    <source>
        <dbReference type="Pfam" id="PF00425"/>
    </source>
</evidence>
<evidence type="ECO:0000259" key="2">
    <source>
        <dbReference type="Pfam" id="PF04715"/>
    </source>
</evidence>
<reference evidence="4" key="1">
    <citation type="submission" date="2016-06" db="EMBL/GenBank/DDBJ databases">
        <authorList>
            <person name="Nascimento L."/>
            <person name="Pereira R.V."/>
            <person name="Martins L.F."/>
            <person name="Quaggio R.B."/>
            <person name="Silva A.M."/>
            <person name="Setubal J.C."/>
        </authorList>
    </citation>
    <scope>NUCLEOTIDE SEQUENCE [LARGE SCALE GENOMIC DNA]</scope>
</reference>
<dbReference type="PANTHER" id="PTHR11236:SF41">
    <property type="entry name" value="AMINODEOXYCHORISMATE SYNTHASE COMPONENT 1"/>
    <property type="match status" value="1"/>
</dbReference>
<dbReference type="Gene3D" id="3.60.120.10">
    <property type="entry name" value="Anthranilate synthase"/>
    <property type="match status" value="1"/>
</dbReference>
<protein>
    <submittedName>
        <fullName evidence="3">Aminobenzoate synthetase</fullName>
    </submittedName>
</protein>
<comment type="caution">
    <text evidence="3">The sequence shown here is derived from an EMBL/GenBank/DDBJ whole genome shotgun (WGS) entry which is preliminary data.</text>
</comment>
<gene>
    <name evidence="3" type="ORF">BAA01_05260</name>
</gene>
<dbReference type="Pfam" id="PF04715">
    <property type="entry name" value="Anth_synt_I_N"/>
    <property type="match status" value="1"/>
</dbReference>
<proteinExistence type="predicted"/>
<dbReference type="SUPFAM" id="SSF56322">
    <property type="entry name" value="ADC synthase"/>
    <property type="match status" value="1"/>
</dbReference>
<dbReference type="AlphaFoldDB" id="A0A1Y3PTU0"/>
<sequence>MIPVVKKICGIEAEQWFALAEKRQKNEFFALLQSGRGGRYSYLGHGLFGVVKAKNGRMWFRAGGSERKITTADPLATFKREMERWRAPRLPEGPDWLGGAAGYLAYDLVRYFERLPQLSADDLRLPDFYFLLYRDVIAYDHAEAAAYIISNGFAQEGEGFDAVAARVEELQRELAASGHAGFGHEAGDGAVSPASRLFNGEDGPGGPIHLSLDKEAFVRAVEKVQEYIAGGDVFQVNLSLRQSRPLVAAPWTIYRNLLQINPSPYMAYLQVPEFQVVSGSPELLIKVKGSGIRTRPIAGTRPRGQNREEDSRLAQELLANEKERAEHIMLVDLERNDLGRVCRYGTVEVSELMVIEAYSHVMHIVSGITGELDEGKDAYDAIRACFPGGTITGAPKVRTMEIIEELEPVRRGIYTGSIGWIGFNGDLELNIVIRTLLAKDGWAHVQAGAGIVIDSDPEAEYRESLKKAEALWRAFEMSGAGMRKG</sequence>
<name>A0A1Y3PTU0_9BACI</name>